<name>A0ABU1TJG8_9FLAO</name>
<dbReference type="RefSeq" id="WP_310023571.1">
    <property type="nucleotide sequence ID" value="NZ_JAVDVI010000001.1"/>
</dbReference>
<proteinExistence type="predicted"/>
<comment type="caution">
    <text evidence="1">The sequence shown here is derived from an EMBL/GenBank/DDBJ whole genome shotgun (WGS) entry which is preliminary data.</text>
</comment>
<protein>
    <recommendedName>
        <fullName evidence="3">GIY-YIG domain-containing protein</fullName>
    </recommendedName>
</protein>
<organism evidence="1 2">
    <name type="scientific">Flavobacterium arsenatis</name>
    <dbReference type="NCBI Taxonomy" id="1484332"/>
    <lineage>
        <taxon>Bacteria</taxon>
        <taxon>Pseudomonadati</taxon>
        <taxon>Bacteroidota</taxon>
        <taxon>Flavobacteriia</taxon>
        <taxon>Flavobacteriales</taxon>
        <taxon>Flavobacteriaceae</taxon>
        <taxon>Flavobacterium</taxon>
    </lineage>
</organism>
<dbReference type="Proteomes" id="UP001255185">
    <property type="component" value="Unassembled WGS sequence"/>
</dbReference>
<gene>
    <name evidence="1" type="ORF">J2X31_000113</name>
</gene>
<accession>A0ABU1TJG8</accession>
<keyword evidence="2" id="KW-1185">Reference proteome</keyword>
<dbReference type="EMBL" id="JAVDVI010000001">
    <property type="protein sequence ID" value="MDR6966120.1"/>
    <property type="molecule type" value="Genomic_DNA"/>
</dbReference>
<sequence length="178" mass="20902">MNSQDLLFENYQLTILDQLENTAFIRLSPIIGEALKRERRKVYIVHSNQEILYVGEAGSSVLKRFQRGCTAFNYKVKNSQARRGYQGYKWLNKELNKARTLDVLVVVFDESYDLKRDFIEAVEGELVYLIRSETNEWPRFQNEIHFSNCVGAKETAEEIFENLLMKINNKEIIKKVIL</sequence>
<evidence type="ECO:0000313" key="2">
    <source>
        <dbReference type="Proteomes" id="UP001255185"/>
    </source>
</evidence>
<evidence type="ECO:0008006" key="3">
    <source>
        <dbReference type="Google" id="ProtNLM"/>
    </source>
</evidence>
<evidence type="ECO:0000313" key="1">
    <source>
        <dbReference type="EMBL" id="MDR6966120.1"/>
    </source>
</evidence>
<reference evidence="1 2" key="1">
    <citation type="submission" date="2023-07" db="EMBL/GenBank/DDBJ databases">
        <title>Sorghum-associated microbial communities from plants grown in Nebraska, USA.</title>
        <authorList>
            <person name="Schachtman D."/>
        </authorList>
    </citation>
    <scope>NUCLEOTIDE SEQUENCE [LARGE SCALE GENOMIC DNA]</scope>
    <source>
        <strain evidence="1 2">3773</strain>
    </source>
</reference>